<name>A0A423CYZ2_9PSED</name>
<accession>A0A423CYZ2</accession>
<organism evidence="1 2">
    <name type="scientific">Pseudomonas vranovensis</name>
    <dbReference type="NCBI Taxonomy" id="321661"/>
    <lineage>
        <taxon>Bacteria</taxon>
        <taxon>Pseudomonadati</taxon>
        <taxon>Pseudomonadota</taxon>
        <taxon>Gammaproteobacteria</taxon>
        <taxon>Pseudomonadales</taxon>
        <taxon>Pseudomonadaceae</taxon>
        <taxon>Pseudomonas</taxon>
    </lineage>
</organism>
<protein>
    <submittedName>
        <fullName evidence="1">Uncharacterized protein</fullName>
    </submittedName>
</protein>
<gene>
    <name evidence="1" type="ORF">BHU25_22080</name>
</gene>
<dbReference type="RefSeq" id="WP_123567435.1">
    <property type="nucleotide sequence ID" value="NZ_MOAM01000035.1"/>
</dbReference>
<dbReference type="AlphaFoldDB" id="A0A423CYZ2"/>
<evidence type="ECO:0000313" key="1">
    <source>
        <dbReference type="EMBL" id="ROL64572.1"/>
    </source>
</evidence>
<evidence type="ECO:0000313" key="2">
    <source>
        <dbReference type="Proteomes" id="UP000285286"/>
    </source>
</evidence>
<dbReference type="EMBL" id="MOAM01000035">
    <property type="protein sequence ID" value="ROL64572.1"/>
    <property type="molecule type" value="Genomic_DNA"/>
</dbReference>
<sequence>MMTDIGHGVLMPKELVLEREQRSQKPARRFVAAIHGWHVHSNGFNVHQLQASTLEEANKEACWLSDQRDAAFDRCAWVVIEIEANEHLPRRLTWRERLTGKIQ</sequence>
<proteinExistence type="predicted"/>
<comment type="caution">
    <text evidence="1">The sequence shown here is derived from an EMBL/GenBank/DDBJ whole genome shotgun (WGS) entry which is preliminary data.</text>
</comment>
<keyword evidence="2" id="KW-1185">Reference proteome</keyword>
<reference evidence="1 2" key="1">
    <citation type="submission" date="2016-10" db="EMBL/GenBank/DDBJ databases">
        <title>Comparative genome analysis of multiple Pseudomonas spp. focuses on biocontrol and plant growth promoting traits.</title>
        <authorList>
            <person name="Tao X.-Y."/>
            <person name="Taylor C.G."/>
        </authorList>
    </citation>
    <scope>NUCLEOTIDE SEQUENCE [LARGE SCALE GENOMIC DNA]</scope>
    <source>
        <strain evidence="1 2">15D11</strain>
    </source>
</reference>
<dbReference type="Proteomes" id="UP000285286">
    <property type="component" value="Unassembled WGS sequence"/>
</dbReference>